<dbReference type="RefSeq" id="WP_147105383.1">
    <property type="nucleotide sequence ID" value="NZ_BJVJ01000015.1"/>
</dbReference>
<proteinExistence type="predicted"/>
<gene>
    <name evidence="1" type="ORF">PSU4_19940</name>
</gene>
<comment type="caution">
    <text evidence="1">The sequence shown here is derived from an EMBL/GenBank/DDBJ whole genome shotgun (WGS) entry which is preliminary data.</text>
</comment>
<dbReference type="Proteomes" id="UP000321685">
    <property type="component" value="Unassembled WGS sequence"/>
</dbReference>
<dbReference type="EMBL" id="BJVJ01000015">
    <property type="protein sequence ID" value="GEL23040.1"/>
    <property type="molecule type" value="Genomic_DNA"/>
</dbReference>
<protein>
    <recommendedName>
        <fullName evidence="3">HTH cro/C1-type domain-containing protein</fullName>
    </recommendedName>
</protein>
<accession>A0A511DE15</accession>
<dbReference type="AlphaFoldDB" id="A0A511DE15"/>
<evidence type="ECO:0000313" key="1">
    <source>
        <dbReference type="EMBL" id="GEL23040.1"/>
    </source>
</evidence>
<evidence type="ECO:0008006" key="3">
    <source>
        <dbReference type="Google" id="ProtNLM"/>
    </source>
</evidence>
<sequence>MNLLRLRFTHPDNLTDSEILMAASDLRSDHYRLRPQDVARIVEAVRRRHDLTAREIATLTGYPLRTVFRILRQR</sequence>
<dbReference type="OrthoDB" id="8479143at2"/>
<evidence type="ECO:0000313" key="2">
    <source>
        <dbReference type="Proteomes" id="UP000321685"/>
    </source>
</evidence>
<name>A0A511DE15_9PSEU</name>
<reference evidence="1 2" key="1">
    <citation type="submission" date="2019-07" db="EMBL/GenBank/DDBJ databases">
        <title>Whole genome shotgun sequence of Pseudonocardia sulfidoxydans NBRC 16205.</title>
        <authorList>
            <person name="Hosoyama A."/>
            <person name="Uohara A."/>
            <person name="Ohji S."/>
            <person name="Ichikawa N."/>
        </authorList>
    </citation>
    <scope>NUCLEOTIDE SEQUENCE [LARGE SCALE GENOMIC DNA]</scope>
    <source>
        <strain evidence="1 2">NBRC 16205</strain>
    </source>
</reference>
<keyword evidence="2" id="KW-1185">Reference proteome</keyword>
<organism evidence="1 2">
    <name type="scientific">Pseudonocardia sulfidoxydans NBRC 16205</name>
    <dbReference type="NCBI Taxonomy" id="1223511"/>
    <lineage>
        <taxon>Bacteria</taxon>
        <taxon>Bacillati</taxon>
        <taxon>Actinomycetota</taxon>
        <taxon>Actinomycetes</taxon>
        <taxon>Pseudonocardiales</taxon>
        <taxon>Pseudonocardiaceae</taxon>
        <taxon>Pseudonocardia</taxon>
    </lineage>
</organism>